<dbReference type="AlphaFoldDB" id="K5W7K3"/>
<feature type="repeat" description="Solcar" evidence="9">
    <location>
        <begin position="102"/>
        <end position="190"/>
    </location>
</feature>
<name>K5W7K3_PHACS</name>
<evidence type="ECO:0000256" key="1">
    <source>
        <dbReference type="ARBA" id="ARBA00004585"/>
    </source>
</evidence>
<dbReference type="GO" id="GO:0015228">
    <property type="term" value="F:coenzyme A transmembrane transporter activity"/>
    <property type="evidence" value="ECO:0007669"/>
    <property type="project" value="TreeGrafter"/>
</dbReference>
<keyword evidence="3 10" id="KW-0813">Transport</keyword>
<evidence type="ECO:0000256" key="7">
    <source>
        <dbReference type="ARBA" id="ARBA00023136"/>
    </source>
</evidence>
<dbReference type="Proteomes" id="UP000008370">
    <property type="component" value="Unassembled WGS sequence"/>
</dbReference>
<dbReference type="STRING" id="650164.K5W7K3"/>
<evidence type="ECO:0000256" key="4">
    <source>
        <dbReference type="ARBA" id="ARBA00022692"/>
    </source>
</evidence>
<proteinExistence type="inferred from homology"/>
<feature type="transmembrane region" description="Helical" evidence="11">
    <location>
        <begin position="62"/>
        <end position="84"/>
    </location>
</feature>
<evidence type="ECO:0000256" key="9">
    <source>
        <dbReference type="PROSITE-ProRule" id="PRU00282"/>
    </source>
</evidence>
<evidence type="ECO:0000313" key="13">
    <source>
        <dbReference type="Proteomes" id="UP000008370"/>
    </source>
</evidence>
<feature type="transmembrane region" description="Helical" evidence="11">
    <location>
        <begin position="6"/>
        <end position="29"/>
    </location>
</feature>
<dbReference type="GO" id="GO:0051724">
    <property type="term" value="F:NAD transmembrane transporter activity"/>
    <property type="evidence" value="ECO:0007669"/>
    <property type="project" value="TreeGrafter"/>
</dbReference>
<keyword evidence="13" id="KW-1185">Reference proteome</keyword>
<gene>
    <name evidence="12" type="ORF">PHACADRAFT_206137</name>
</gene>
<comment type="similarity">
    <text evidence="2 10">Belongs to the mitochondrial carrier (TC 2.A.29) family.</text>
</comment>
<dbReference type="Gene3D" id="1.50.40.10">
    <property type="entry name" value="Mitochondrial carrier domain"/>
    <property type="match status" value="1"/>
</dbReference>
<feature type="transmembrane region" description="Helical" evidence="11">
    <location>
        <begin position="162"/>
        <end position="184"/>
    </location>
</feature>
<dbReference type="GO" id="GO:0005347">
    <property type="term" value="F:ATP transmembrane transporter activity"/>
    <property type="evidence" value="ECO:0007669"/>
    <property type="project" value="TreeGrafter"/>
</dbReference>
<dbReference type="SUPFAM" id="SSF103506">
    <property type="entry name" value="Mitochondrial carrier"/>
    <property type="match status" value="1"/>
</dbReference>
<dbReference type="GO" id="GO:0015217">
    <property type="term" value="F:ADP transmembrane transporter activity"/>
    <property type="evidence" value="ECO:0007669"/>
    <property type="project" value="TreeGrafter"/>
</dbReference>
<dbReference type="Pfam" id="PF00153">
    <property type="entry name" value="Mito_carr"/>
    <property type="match status" value="3"/>
</dbReference>
<keyword evidence="8" id="KW-0576">Peroxisome</keyword>
<keyword evidence="5" id="KW-0677">Repeat</keyword>
<reference evidence="12 13" key="1">
    <citation type="journal article" date="2012" name="BMC Genomics">
        <title>Comparative genomics of the white-rot fungi, Phanerochaete carnosa and P. chrysosporium, to elucidate the genetic basis of the distinct wood types they colonize.</title>
        <authorList>
            <person name="Suzuki H."/>
            <person name="MacDonald J."/>
            <person name="Syed K."/>
            <person name="Salamov A."/>
            <person name="Hori C."/>
            <person name="Aerts A."/>
            <person name="Henrissat B."/>
            <person name="Wiebenga A."/>
            <person name="vanKuyk P.A."/>
            <person name="Barry K."/>
            <person name="Lindquist E."/>
            <person name="LaButti K."/>
            <person name="Lapidus A."/>
            <person name="Lucas S."/>
            <person name="Coutinho P."/>
            <person name="Gong Y."/>
            <person name="Samejima M."/>
            <person name="Mahadevan R."/>
            <person name="Abou-Zaid M."/>
            <person name="de Vries R.P."/>
            <person name="Igarashi K."/>
            <person name="Yadav J.S."/>
            <person name="Grigoriev I.V."/>
            <person name="Master E.R."/>
        </authorList>
    </citation>
    <scope>NUCLEOTIDE SEQUENCE [LARGE SCALE GENOMIC DNA]</scope>
    <source>
        <strain evidence="12 13">HHB-10118-sp</strain>
    </source>
</reference>
<evidence type="ECO:0000313" key="12">
    <source>
        <dbReference type="EMBL" id="EKM59918.1"/>
    </source>
</evidence>
<accession>K5W7K3</accession>
<evidence type="ECO:0000256" key="5">
    <source>
        <dbReference type="ARBA" id="ARBA00022737"/>
    </source>
</evidence>
<dbReference type="InterPro" id="IPR052217">
    <property type="entry name" value="Mito/Peroxisomal_Carrier"/>
</dbReference>
<dbReference type="RefSeq" id="XP_007392469.1">
    <property type="nucleotide sequence ID" value="XM_007392407.1"/>
</dbReference>
<dbReference type="HOGENOM" id="CLU_015166_6_3_1"/>
<dbReference type="InterPro" id="IPR023395">
    <property type="entry name" value="MCP_dom_sf"/>
</dbReference>
<dbReference type="GeneID" id="18912423"/>
<dbReference type="OrthoDB" id="2019556at2759"/>
<dbReference type="GO" id="GO:0080122">
    <property type="term" value="F:AMP transmembrane transporter activity"/>
    <property type="evidence" value="ECO:0007669"/>
    <property type="project" value="TreeGrafter"/>
</dbReference>
<dbReference type="InParanoid" id="K5W7K3"/>
<organism evidence="12 13">
    <name type="scientific">Phanerochaete carnosa (strain HHB-10118-sp)</name>
    <name type="common">White-rot fungus</name>
    <name type="synonym">Peniophora carnosa</name>
    <dbReference type="NCBI Taxonomy" id="650164"/>
    <lineage>
        <taxon>Eukaryota</taxon>
        <taxon>Fungi</taxon>
        <taxon>Dikarya</taxon>
        <taxon>Basidiomycota</taxon>
        <taxon>Agaricomycotina</taxon>
        <taxon>Agaricomycetes</taxon>
        <taxon>Polyporales</taxon>
        <taxon>Phanerochaetaceae</taxon>
        <taxon>Phanerochaete</taxon>
    </lineage>
</organism>
<feature type="repeat" description="Solcar" evidence="9">
    <location>
        <begin position="3"/>
        <end position="91"/>
    </location>
</feature>
<evidence type="ECO:0000256" key="3">
    <source>
        <dbReference type="ARBA" id="ARBA00022448"/>
    </source>
</evidence>
<dbReference type="KEGG" id="pco:PHACADRAFT_206137"/>
<dbReference type="PROSITE" id="PS50920">
    <property type="entry name" value="SOLCAR"/>
    <property type="match status" value="3"/>
</dbReference>
<evidence type="ECO:0000256" key="10">
    <source>
        <dbReference type="RuleBase" id="RU000488"/>
    </source>
</evidence>
<dbReference type="PANTHER" id="PTHR45939">
    <property type="entry name" value="PEROXISOMAL MEMBRANE PROTEIN PMP34-RELATED"/>
    <property type="match status" value="1"/>
</dbReference>
<dbReference type="GO" id="GO:0015230">
    <property type="term" value="F:FAD transmembrane transporter activity"/>
    <property type="evidence" value="ECO:0007669"/>
    <property type="project" value="TreeGrafter"/>
</dbReference>
<sequence length="312" mass="34046">MLNNGLIHAAAGAAGGIVAVTATYPLVVLSTRESVDKQDQTKAKKSILEALQTIRREKGWTALYRGVGPCLFAIALTNGFYYFFYENTKEFIVKSREGSKALSTLESMLAGLVAGSCTAILSNPVWVIQTTQINQDTSDKPKSRMGVIQTVRTLLKDYGISAFFRGVGPALVLVMNPIIQYTVFEQMKNLLIKRRTAKLRATGGLAIAVAVLSDWDYFFLGALSKLVATSLTYPYIVVKNRLQAGSDEAARYKSALHSVLIIAKEEGIEGLYRGLSSKLLQSVLTAAILFASQKRIYEFTKQALAVAPVFAK</sequence>
<dbReference type="GO" id="GO:0044610">
    <property type="term" value="F:FMN transmembrane transporter activity"/>
    <property type="evidence" value="ECO:0007669"/>
    <property type="project" value="TreeGrafter"/>
</dbReference>
<keyword evidence="6 11" id="KW-1133">Transmembrane helix</keyword>
<feature type="repeat" description="Solcar" evidence="9">
    <location>
        <begin position="216"/>
        <end position="299"/>
    </location>
</feature>
<evidence type="ECO:0000256" key="11">
    <source>
        <dbReference type="SAM" id="Phobius"/>
    </source>
</evidence>
<evidence type="ECO:0000256" key="8">
    <source>
        <dbReference type="ARBA" id="ARBA00023140"/>
    </source>
</evidence>
<keyword evidence="4 9" id="KW-0812">Transmembrane</keyword>
<protein>
    <submittedName>
        <fullName evidence="12">Uncharacterized protein</fullName>
    </submittedName>
</protein>
<evidence type="ECO:0000256" key="6">
    <source>
        <dbReference type="ARBA" id="ARBA00022989"/>
    </source>
</evidence>
<evidence type="ECO:0000256" key="2">
    <source>
        <dbReference type="ARBA" id="ARBA00006375"/>
    </source>
</evidence>
<comment type="subcellular location">
    <subcellularLocation>
        <location evidence="1">Peroxisome membrane</location>
        <topology evidence="1">Multi-pass membrane protein</topology>
    </subcellularLocation>
</comment>
<dbReference type="EMBL" id="JH930469">
    <property type="protein sequence ID" value="EKM59918.1"/>
    <property type="molecule type" value="Genomic_DNA"/>
</dbReference>
<keyword evidence="7 9" id="KW-0472">Membrane</keyword>
<dbReference type="PANTHER" id="PTHR45939:SF5">
    <property type="entry name" value="PEROXISOMAL MEMBRANE PROTEIN PMP34"/>
    <property type="match status" value="1"/>
</dbReference>
<dbReference type="GO" id="GO:0005778">
    <property type="term" value="C:peroxisomal membrane"/>
    <property type="evidence" value="ECO:0007669"/>
    <property type="project" value="UniProtKB-SubCell"/>
</dbReference>
<dbReference type="InterPro" id="IPR018108">
    <property type="entry name" value="MCP_transmembrane"/>
</dbReference>